<evidence type="ECO:0000256" key="2">
    <source>
        <dbReference type="ARBA" id="ARBA00022555"/>
    </source>
</evidence>
<evidence type="ECO:0000256" key="3">
    <source>
        <dbReference type="ARBA" id="ARBA00022801"/>
    </source>
</evidence>
<sequence length="212" mass="23031">MSAPWLLVGLGNPGGQYARNRHNIGFLALDEIARRHNFPPFRASKFQGEMTEGGLGFVKCLAVKPSTYMNLSGDCVGAILRFYKIPPQQMIVFHDELELPAGKFRVKKGGGHAGHNGLKSLDAHCTPDYWRVRLGIGHPGEKARVTSHVLGDFAKADEVWLVPLLEAMAAAAPLFVAKSEREFSEAVSRKITPPPPPKPPKAPPAPKPAAQN</sequence>
<keyword evidence="2 7" id="KW-0820">tRNA-binding</keyword>
<keyword evidence="4 7" id="KW-0694">RNA-binding</keyword>
<dbReference type="CDD" id="cd00462">
    <property type="entry name" value="PTH"/>
    <property type="match status" value="1"/>
</dbReference>
<dbReference type="PROSITE" id="PS01195">
    <property type="entry name" value="PEPT_TRNA_HYDROL_1"/>
    <property type="match status" value="1"/>
</dbReference>
<evidence type="ECO:0000256" key="10">
    <source>
        <dbReference type="SAM" id="MobiDB-lite"/>
    </source>
</evidence>
<evidence type="ECO:0000256" key="8">
    <source>
        <dbReference type="RuleBase" id="RU000673"/>
    </source>
</evidence>
<dbReference type="GO" id="GO:0006515">
    <property type="term" value="P:protein quality control for misfolded or incompletely synthesized proteins"/>
    <property type="evidence" value="ECO:0007669"/>
    <property type="project" value="UniProtKB-UniRule"/>
</dbReference>
<evidence type="ECO:0000256" key="5">
    <source>
        <dbReference type="ARBA" id="ARBA00038063"/>
    </source>
</evidence>
<evidence type="ECO:0000256" key="9">
    <source>
        <dbReference type="RuleBase" id="RU004320"/>
    </source>
</evidence>
<dbReference type="OrthoDB" id="9800507at2"/>
<dbReference type="SUPFAM" id="SSF53178">
    <property type="entry name" value="Peptidyl-tRNA hydrolase-like"/>
    <property type="match status" value="1"/>
</dbReference>
<dbReference type="PROSITE" id="PS01196">
    <property type="entry name" value="PEPT_TRNA_HYDROL_2"/>
    <property type="match status" value="1"/>
</dbReference>
<dbReference type="InterPro" id="IPR018171">
    <property type="entry name" value="Pept_tRNA_hydro_CS"/>
</dbReference>
<evidence type="ECO:0000256" key="1">
    <source>
        <dbReference type="ARBA" id="ARBA00013260"/>
    </source>
</evidence>
<dbReference type="PANTHER" id="PTHR17224:SF1">
    <property type="entry name" value="PEPTIDYL-TRNA HYDROLASE"/>
    <property type="match status" value="1"/>
</dbReference>
<comment type="subcellular location">
    <subcellularLocation>
        <location evidence="7">Cytoplasm</location>
    </subcellularLocation>
</comment>
<comment type="catalytic activity">
    <reaction evidence="7 8">
        <text>an N-acyl-L-alpha-aminoacyl-tRNA + H2O = an N-acyl-L-amino acid + a tRNA + H(+)</text>
        <dbReference type="Rhea" id="RHEA:54448"/>
        <dbReference type="Rhea" id="RHEA-COMP:10123"/>
        <dbReference type="Rhea" id="RHEA-COMP:13883"/>
        <dbReference type="ChEBI" id="CHEBI:15377"/>
        <dbReference type="ChEBI" id="CHEBI:15378"/>
        <dbReference type="ChEBI" id="CHEBI:59874"/>
        <dbReference type="ChEBI" id="CHEBI:78442"/>
        <dbReference type="ChEBI" id="CHEBI:138191"/>
        <dbReference type="EC" id="3.1.1.29"/>
    </reaction>
</comment>
<comment type="function">
    <text evidence="7">Hydrolyzes ribosome-free peptidyl-tRNAs (with 1 or more amino acids incorporated), which drop off the ribosome during protein synthesis, or as a result of ribosome stalling.</text>
</comment>
<dbReference type="GO" id="GO:0004045">
    <property type="term" value="F:peptidyl-tRNA hydrolase activity"/>
    <property type="evidence" value="ECO:0007669"/>
    <property type="project" value="UniProtKB-UniRule"/>
</dbReference>
<dbReference type="Gene3D" id="3.40.50.1470">
    <property type="entry name" value="Peptidyl-tRNA hydrolase"/>
    <property type="match status" value="1"/>
</dbReference>
<dbReference type="AlphaFoldDB" id="A0A255XIY8"/>
<gene>
    <name evidence="7" type="primary">pth</name>
    <name evidence="11" type="ORF">CHR90_17935</name>
</gene>
<evidence type="ECO:0000256" key="7">
    <source>
        <dbReference type="HAMAP-Rule" id="MF_00083"/>
    </source>
</evidence>
<feature type="binding site" evidence="7">
    <location>
        <position position="68"/>
    </location>
    <ligand>
        <name>tRNA</name>
        <dbReference type="ChEBI" id="CHEBI:17843"/>
    </ligand>
</feature>
<name>A0A255XIY8_9PROT</name>
<protein>
    <recommendedName>
        <fullName evidence="6 7">Peptidyl-tRNA hydrolase</fullName>
        <shortName evidence="7">Pth</shortName>
        <ecNumber evidence="1 7">3.1.1.29</ecNumber>
    </recommendedName>
</protein>
<feature type="binding site" evidence="7">
    <location>
        <position position="17"/>
    </location>
    <ligand>
        <name>tRNA</name>
        <dbReference type="ChEBI" id="CHEBI:17843"/>
    </ligand>
</feature>
<dbReference type="GO" id="GO:0072344">
    <property type="term" value="P:rescue of stalled ribosome"/>
    <property type="evidence" value="ECO:0007669"/>
    <property type="project" value="UniProtKB-UniRule"/>
</dbReference>
<dbReference type="Pfam" id="PF01195">
    <property type="entry name" value="Pept_tRNA_hydro"/>
    <property type="match status" value="1"/>
</dbReference>
<dbReference type="EMBL" id="NOXS01000035">
    <property type="protein sequence ID" value="OYQ16852.1"/>
    <property type="molecule type" value="Genomic_DNA"/>
</dbReference>
<dbReference type="Proteomes" id="UP000216361">
    <property type="component" value="Unassembled WGS sequence"/>
</dbReference>
<dbReference type="RefSeq" id="WP_094410490.1">
    <property type="nucleotide sequence ID" value="NZ_BMJZ01000003.1"/>
</dbReference>
<comment type="similarity">
    <text evidence="5 7 9">Belongs to the PTH family.</text>
</comment>
<accession>A0A255XIY8</accession>
<feature type="binding site" evidence="7">
    <location>
        <position position="70"/>
    </location>
    <ligand>
        <name>tRNA</name>
        <dbReference type="ChEBI" id="CHEBI:17843"/>
    </ligand>
</feature>
<evidence type="ECO:0000313" key="12">
    <source>
        <dbReference type="Proteomes" id="UP000216361"/>
    </source>
</evidence>
<feature type="region of interest" description="Disordered" evidence="10">
    <location>
        <begin position="185"/>
        <end position="212"/>
    </location>
</feature>
<dbReference type="HAMAP" id="MF_00083">
    <property type="entry name" value="Pept_tRNA_hydro_bact"/>
    <property type="match status" value="1"/>
</dbReference>
<feature type="site" description="Discriminates between blocked and unblocked aminoacyl-tRNA" evidence="7">
    <location>
        <position position="12"/>
    </location>
</feature>
<keyword evidence="7" id="KW-0963">Cytoplasm</keyword>
<dbReference type="NCBIfam" id="TIGR00447">
    <property type="entry name" value="pth"/>
    <property type="match status" value="1"/>
</dbReference>
<feature type="compositionally biased region" description="Pro residues" evidence="10">
    <location>
        <begin position="192"/>
        <end position="212"/>
    </location>
</feature>
<dbReference type="EC" id="3.1.1.29" evidence="1 7"/>
<comment type="function">
    <text evidence="7">Catalyzes the release of premature peptidyl moieties from peptidyl-tRNA molecules trapped in stalled 50S ribosomal subunits, and thus maintains levels of free tRNAs and 50S ribosomes.</text>
</comment>
<dbReference type="InterPro" id="IPR001328">
    <property type="entry name" value="Pept_tRNA_hydro"/>
</dbReference>
<dbReference type="GO" id="GO:0000049">
    <property type="term" value="F:tRNA binding"/>
    <property type="evidence" value="ECO:0007669"/>
    <property type="project" value="UniProtKB-UniRule"/>
</dbReference>
<evidence type="ECO:0000256" key="4">
    <source>
        <dbReference type="ARBA" id="ARBA00022884"/>
    </source>
</evidence>
<dbReference type="GO" id="GO:0005737">
    <property type="term" value="C:cytoplasm"/>
    <property type="evidence" value="ECO:0007669"/>
    <property type="project" value="UniProtKB-SubCell"/>
</dbReference>
<feature type="site" description="Stabilizes the basic form of H active site to accept a proton" evidence="7">
    <location>
        <position position="95"/>
    </location>
</feature>
<organism evidence="11 12">
    <name type="scientific">Elstera cyanobacteriorum</name>
    <dbReference type="NCBI Taxonomy" id="2022747"/>
    <lineage>
        <taxon>Bacteria</taxon>
        <taxon>Pseudomonadati</taxon>
        <taxon>Pseudomonadota</taxon>
        <taxon>Alphaproteobacteria</taxon>
        <taxon>Rhodospirillales</taxon>
        <taxon>Rhodospirillaceae</taxon>
        <taxon>Elstera</taxon>
    </lineage>
</organism>
<comment type="subunit">
    <text evidence="7">Monomer.</text>
</comment>
<keyword evidence="3 7" id="KW-0378">Hydrolase</keyword>
<dbReference type="FunFam" id="3.40.50.1470:FF:000001">
    <property type="entry name" value="Peptidyl-tRNA hydrolase"/>
    <property type="match status" value="1"/>
</dbReference>
<evidence type="ECO:0000313" key="11">
    <source>
        <dbReference type="EMBL" id="OYQ16852.1"/>
    </source>
</evidence>
<comment type="caution">
    <text evidence="11">The sequence shown here is derived from an EMBL/GenBank/DDBJ whole genome shotgun (WGS) entry which is preliminary data.</text>
</comment>
<evidence type="ECO:0000256" key="6">
    <source>
        <dbReference type="ARBA" id="ARBA00050038"/>
    </source>
</evidence>
<keyword evidence="12" id="KW-1185">Reference proteome</keyword>
<feature type="active site" description="Proton acceptor" evidence="7">
    <location>
        <position position="22"/>
    </location>
</feature>
<reference evidence="11 12" key="1">
    <citation type="submission" date="2017-07" db="EMBL/GenBank/DDBJ databases">
        <title>Elstera cyanobacteriorum sp. nov., a novel bacterium isolated from cyanobacterial aggregates in a eutrophic lake.</title>
        <authorList>
            <person name="Cai H."/>
        </authorList>
    </citation>
    <scope>NUCLEOTIDE SEQUENCE [LARGE SCALE GENOMIC DNA]</scope>
    <source>
        <strain evidence="11 12">TH019</strain>
    </source>
</reference>
<proteinExistence type="inferred from homology"/>
<dbReference type="PANTHER" id="PTHR17224">
    <property type="entry name" value="PEPTIDYL-TRNA HYDROLASE"/>
    <property type="match status" value="1"/>
</dbReference>
<feature type="binding site" evidence="7">
    <location>
        <position position="116"/>
    </location>
    <ligand>
        <name>tRNA</name>
        <dbReference type="ChEBI" id="CHEBI:17843"/>
    </ligand>
</feature>
<dbReference type="InterPro" id="IPR036416">
    <property type="entry name" value="Pept_tRNA_hydro_sf"/>
</dbReference>